<keyword evidence="3" id="KW-1185">Reference proteome</keyword>
<evidence type="ECO:0000313" key="3">
    <source>
        <dbReference type="Proteomes" id="UP000499080"/>
    </source>
</evidence>
<dbReference type="AlphaFoldDB" id="A0A4Y2EL59"/>
<name>A0A4Y2EL59_ARAVE</name>
<reference evidence="2 3" key="1">
    <citation type="journal article" date="2019" name="Sci. Rep.">
        <title>Orb-weaving spider Araneus ventricosus genome elucidates the spidroin gene catalogue.</title>
        <authorList>
            <person name="Kono N."/>
            <person name="Nakamura H."/>
            <person name="Ohtoshi R."/>
            <person name="Moran D.A.P."/>
            <person name="Shinohara A."/>
            <person name="Yoshida Y."/>
            <person name="Fujiwara M."/>
            <person name="Mori M."/>
            <person name="Tomita M."/>
            <person name="Arakawa K."/>
        </authorList>
    </citation>
    <scope>NUCLEOTIDE SEQUENCE [LARGE SCALE GENOMIC DNA]</scope>
</reference>
<sequence length="219" mass="25489">MSHAYVHGRIAIASDSFLNCFMSWKRSFKTLIGYLFPPFKTFWPLSDSTTRSSVNMALPELETWIQEWLKDTRSKEPTEYCVKITECEKLLKSSRGQVSRYTKRLKLHEQESPERQAVMKKLEHWNNGKNYFQDLLNNLGVCPLTNSHIHHITETENLITEEEMTDRLSTCSGIEVDPDPPTQITEEVEQENTEEFQLVSSRKAAKILRREEPAPPIRT</sequence>
<evidence type="ECO:0000256" key="1">
    <source>
        <dbReference type="SAM" id="MobiDB-lite"/>
    </source>
</evidence>
<feature type="region of interest" description="Disordered" evidence="1">
    <location>
        <begin position="175"/>
        <end position="199"/>
    </location>
</feature>
<organism evidence="2 3">
    <name type="scientific">Araneus ventricosus</name>
    <name type="common">Orbweaver spider</name>
    <name type="synonym">Epeira ventricosa</name>
    <dbReference type="NCBI Taxonomy" id="182803"/>
    <lineage>
        <taxon>Eukaryota</taxon>
        <taxon>Metazoa</taxon>
        <taxon>Ecdysozoa</taxon>
        <taxon>Arthropoda</taxon>
        <taxon>Chelicerata</taxon>
        <taxon>Arachnida</taxon>
        <taxon>Araneae</taxon>
        <taxon>Araneomorphae</taxon>
        <taxon>Entelegynae</taxon>
        <taxon>Araneoidea</taxon>
        <taxon>Araneidae</taxon>
        <taxon>Araneus</taxon>
    </lineage>
</organism>
<evidence type="ECO:0000313" key="2">
    <source>
        <dbReference type="EMBL" id="GBM29930.1"/>
    </source>
</evidence>
<gene>
    <name evidence="2" type="ORF">AVEN_111236_1</name>
</gene>
<dbReference type="Proteomes" id="UP000499080">
    <property type="component" value="Unassembled WGS sequence"/>
</dbReference>
<dbReference type="EMBL" id="BGPR01000648">
    <property type="protein sequence ID" value="GBM29930.1"/>
    <property type="molecule type" value="Genomic_DNA"/>
</dbReference>
<accession>A0A4Y2EL59</accession>
<proteinExistence type="predicted"/>
<protein>
    <submittedName>
        <fullName evidence="2">Uncharacterized protein</fullName>
    </submittedName>
</protein>
<comment type="caution">
    <text evidence="2">The sequence shown here is derived from an EMBL/GenBank/DDBJ whole genome shotgun (WGS) entry which is preliminary data.</text>
</comment>